<dbReference type="HOGENOM" id="CLU_3123239_0_0_11"/>
<protein>
    <submittedName>
        <fullName evidence="1">Uncharacterized protein</fullName>
    </submittedName>
</protein>
<evidence type="ECO:0000313" key="1">
    <source>
        <dbReference type="EMBL" id="CDR18213.1"/>
    </source>
</evidence>
<gene>
    <name evidence="1" type="ORF">SIRAN106</name>
</gene>
<proteinExistence type="predicted"/>
<organism evidence="1">
    <name type="scientific">Streptomyces iranensis</name>
    <dbReference type="NCBI Taxonomy" id="576784"/>
    <lineage>
        <taxon>Bacteria</taxon>
        <taxon>Bacillati</taxon>
        <taxon>Actinomycetota</taxon>
        <taxon>Actinomycetes</taxon>
        <taxon>Kitasatosporales</taxon>
        <taxon>Streptomycetaceae</taxon>
        <taxon>Streptomyces</taxon>
        <taxon>Streptomyces violaceusniger group</taxon>
    </lineage>
</organism>
<name>A0A061A5T7_9ACTN</name>
<sequence length="50" mass="5367">MGSSAARLLLKQLAGEEVESLEIEPILRPRMSSDLFLDAEQQHGAGCTAP</sequence>
<reference evidence="1" key="1">
    <citation type="submission" date="2014-05" db="EMBL/GenBank/DDBJ databases">
        <authorList>
            <person name="Horn Fabian"/>
        </authorList>
    </citation>
    <scope>NUCLEOTIDE SEQUENCE</scope>
</reference>
<dbReference type="PATRIC" id="fig|576784.4.peg.10357"/>
<dbReference type="EMBL" id="LK022849">
    <property type="protein sequence ID" value="CDR18213.1"/>
    <property type="molecule type" value="Genomic_DNA"/>
</dbReference>
<accession>A0A061A5T7</accession>
<dbReference type="AlphaFoldDB" id="A0A061A5T7"/>